<protein>
    <submittedName>
        <fullName evidence="3">Uncharacterized protein</fullName>
    </submittedName>
</protein>
<dbReference type="Proteomes" id="UP001488838">
    <property type="component" value="Unassembled WGS sequence"/>
</dbReference>
<reference evidence="3 4" key="1">
    <citation type="journal article" date="2023" name="bioRxiv">
        <title>Conserved and derived expression patterns and positive selection on dental genes reveal complex evolutionary context of ever-growing rodent molars.</title>
        <authorList>
            <person name="Calamari Z.T."/>
            <person name="Song A."/>
            <person name="Cohen E."/>
            <person name="Akter M."/>
            <person name="Roy R.D."/>
            <person name="Hallikas O."/>
            <person name="Christensen M.M."/>
            <person name="Li P."/>
            <person name="Marangoni P."/>
            <person name="Jernvall J."/>
            <person name="Klein O.D."/>
        </authorList>
    </citation>
    <scope>NUCLEOTIDE SEQUENCE [LARGE SCALE GENOMIC DNA]</scope>
    <source>
        <strain evidence="3">V071</strain>
    </source>
</reference>
<evidence type="ECO:0000313" key="3">
    <source>
        <dbReference type="EMBL" id="KAK7816496.1"/>
    </source>
</evidence>
<organism evidence="3 4">
    <name type="scientific">Myodes glareolus</name>
    <name type="common">Bank vole</name>
    <name type="synonym">Clethrionomys glareolus</name>
    <dbReference type="NCBI Taxonomy" id="447135"/>
    <lineage>
        <taxon>Eukaryota</taxon>
        <taxon>Metazoa</taxon>
        <taxon>Chordata</taxon>
        <taxon>Craniata</taxon>
        <taxon>Vertebrata</taxon>
        <taxon>Euteleostomi</taxon>
        <taxon>Mammalia</taxon>
        <taxon>Eutheria</taxon>
        <taxon>Euarchontoglires</taxon>
        <taxon>Glires</taxon>
        <taxon>Rodentia</taxon>
        <taxon>Myomorpha</taxon>
        <taxon>Muroidea</taxon>
        <taxon>Cricetidae</taxon>
        <taxon>Arvicolinae</taxon>
        <taxon>Myodes</taxon>
    </lineage>
</organism>
<proteinExistence type="predicted"/>
<gene>
    <name evidence="3" type="ORF">U0070_007913</name>
</gene>
<keyword evidence="4" id="KW-1185">Reference proteome</keyword>
<evidence type="ECO:0000256" key="2">
    <source>
        <dbReference type="SAM" id="MobiDB-lite"/>
    </source>
</evidence>
<dbReference type="EMBL" id="JBBHLL010000102">
    <property type="protein sequence ID" value="KAK7816496.1"/>
    <property type="molecule type" value="Genomic_DNA"/>
</dbReference>
<feature type="coiled-coil region" evidence="1">
    <location>
        <begin position="69"/>
        <end position="147"/>
    </location>
</feature>
<feature type="compositionally biased region" description="Low complexity" evidence="2">
    <location>
        <begin position="32"/>
        <end position="44"/>
    </location>
</feature>
<feature type="region of interest" description="Disordered" evidence="2">
    <location>
        <begin position="334"/>
        <end position="362"/>
    </location>
</feature>
<name>A0AAW0IQX3_MYOGA</name>
<evidence type="ECO:0000256" key="1">
    <source>
        <dbReference type="SAM" id="Coils"/>
    </source>
</evidence>
<evidence type="ECO:0000313" key="4">
    <source>
        <dbReference type="Proteomes" id="UP001488838"/>
    </source>
</evidence>
<keyword evidence="1" id="KW-0175">Coiled coil</keyword>
<comment type="caution">
    <text evidence="3">The sequence shown here is derived from an EMBL/GenBank/DDBJ whole genome shotgun (WGS) entry which is preliminary data.</text>
</comment>
<accession>A0AAW0IQX3</accession>
<sequence length="970" mass="107988">MEMIPWSPEHRVRHCQATQLSINEEMGRCQGKTSSNNLKNNTKTPDPNDPTIEGLEHLNPEEVEKSDIMKAIESLKQDMNNSLKELDETYNKKFEEMSKEMDEKYNKKFEEMSKSVNDTLGNQEKTIKQVKETLQELKTEMEAMKKTQTDNRLDMENLVVDKDGFAFYCTVAIGVSEGPKPSCLPQVGSHVAASAQWIQLKLNPPVYHGVAFGRPATAGVNESDGVFDTPLDPPPPPPQLVEGFMRRHLSLLPPPTVASSVLAECLATLGAGNFSSMAEHAPSSVQATYIATQGLQALHIRSGLALGSAVTILSLSGDLGNACLKNVFPEEIPSPYSGASHPPTSSSAGRSRATAERKEEPQTNLNILHGSSIPWHAGIVLPCKPACTSSLQLKKEDLCELETSLVYTVRSELSSCSTIAGTFNMSGVHAPSLFSLLQMSRISLDTPSRHHDLHRNKGPNNRGLNYLKLWPKATDAYVSTVEKPRHTERRSSRMMEPSQTLYEIIHTTKGQSITNDRQDKRQRSMWSHSCDVSKISLVFCMDHSCMNHLSSDLGFRAIETSRQSLKPAFPTSAEEHVIQSRFHFLSKLASDGLLSAAAWHISPTGHPTGCDFRLPRLPPKRQLHNLHNSSQKRTEQSFILDSNQIPREADKAIKKFVLRNIVEAAAIGTYPKQVSSMLMFGMEFLKLEEQGMKKRVGPGDRTKLVLVKMKSQKQERINSRKRTVLLGVQEGEYPNRLDPQNLVYAEEISPSVIFNGFSERLRASHTQRIRPHSETLVGSRARSVPVQLALITVVQEEKMKAWSGRELMLYYGRKYSGEKMVQLETTHLTGLSLAPDPRTLKGECVNNPSEDERTVHFVTAKHPFPKWTNSIFTRSHTVSTHSLSLYFDPVVKQIGPEPIEGAVTGNFNLIRLTFNDAQLPLLYSPGLPEVTVMLCGDDSSPGIRRLHAQHFKEELTAWGKKAGSLSENAN</sequence>
<dbReference type="AlphaFoldDB" id="A0AAW0IQX3"/>
<feature type="region of interest" description="Disordered" evidence="2">
    <location>
        <begin position="27"/>
        <end position="54"/>
    </location>
</feature>